<organism evidence="2 3">
    <name type="scientific">Dictyobacter formicarum</name>
    <dbReference type="NCBI Taxonomy" id="2778368"/>
    <lineage>
        <taxon>Bacteria</taxon>
        <taxon>Bacillati</taxon>
        <taxon>Chloroflexota</taxon>
        <taxon>Ktedonobacteria</taxon>
        <taxon>Ktedonobacterales</taxon>
        <taxon>Dictyobacteraceae</taxon>
        <taxon>Dictyobacter</taxon>
    </lineage>
</organism>
<protein>
    <recommendedName>
        <fullName evidence="1">VWFA domain-containing protein</fullName>
    </recommendedName>
</protein>
<sequence length="239" mass="26111">MNRLDDVRLIENAEPRCPCVLLVDTSWSMNGAPIAALNEGLHTFQADIRTDNLVASRVEIALVTFGNGGVKVTSFHHGEAELVPASGMPNEFFVEASEFQPPYLTADGDTPMGKGIHQALDLLRERKNQYVQCGRLYYRPWVFLITDGEPTDAWESAAKRIHAEDNDAAKGIAFFAVGVPPVANMEILSHIAVRKPVMLKGLGSFSPMFQWLSDSQARVSCGQVADQIALADIGGWGQL</sequence>
<dbReference type="PIRSF" id="PIRSF020634">
    <property type="entry name" value="TerY_vWA"/>
    <property type="match status" value="1"/>
</dbReference>
<keyword evidence="3" id="KW-1185">Reference proteome</keyword>
<reference evidence="2 3" key="1">
    <citation type="journal article" date="2021" name="Int. J. Syst. Evol. Microbiol.">
        <title>Reticulibacter mediterranei gen. nov., sp. nov., within the new family Reticulibacteraceae fam. nov., and Ktedonospora formicarum gen. nov., sp. nov., Ktedonobacter robiniae sp. nov., Dictyobacter formicarum sp. nov. and Dictyobacter arantiisoli sp. nov., belonging to the class Ktedonobacteria.</title>
        <authorList>
            <person name="Yabe S."/>
            <person name="Zheng Y."/>
            <person name="Wang C.M."/>
            <person name="Sakai Y."/>
            <person name="Abe K."/>
            <person name="Yokota A."/>
            <person name="Donadio S."/>
            <person name="Cavaletti L."/>
            <person name="Monciardini P."/>
        </authorList>
    </citation>
    <scope>NUCLEOTIDE SEQUENCE [LARGE SCALE GENOMIC DNA]</scope>
    <source>
        <strain evidence="2 3">SOSP1-9</strain>
    </source>
</reference>
<evidence type="ECO:0000259" key="1">
    <source>
        <dbReference type="PROSITE" id="PS50234"/>
    </source>
</evidence>
<accession>A0ABQ3VH12</accession>
<dbReference type="EMBL" id="BNJJ01000008">
    <property type="protein sequence ID" value="GHO85222.1"/>
    <property type="molecule type" value="Genomic_DNA"/>
</dbReference>
<evidence type="ECO:0000313" key="3">
    <source>
        <dbReference type="Proteomes" id="UP000635565"/>
    </source>
</evidence>
<evidence type="ECO:0000313" key="2">
    <source>
        <dbReference type="EMBL" id="GHO85222.1"/>
    </source>
</evidence>
<comment type="caution">
    <text evidence="2">The sequence shown here is derived from an EMBL/GenBank/DDBJ whole genome shotgun (WGS) entry which is preliminary data.</text>
</comment>
<dbReference type="Gene3D" id="3.40.50.410">
    <property type="entry name" value="von Willebrand factor, type A domain"/>
    <property type="match status" value="1"/>
</dbReference>
<dbReference type="InterPro" id="IPR002035">
    <property type="entry name" value="VWF_A"/>
</dbReference>
<dbReference type="Pfam" id="PF00092">
    <property type="entry name" value="VWA"/>
    <property type="match status" value="1"/>
</dbReference>
<feature type="domain" description="VWFA" evidence="1">
    <location>
        <begin position="18"/>
        <end position="192"/>
    </location>
</feature>
<dbReference type="Proteomes" id="UP000635565">
    <property type="component" value="Unassembled WGS sequence"/>
</dbReference>
<proteinExistence type="predicted"/>
<dbReference type="InterPro" id="IPR036465">
    <property type="entry name" value="vWFA_dom_sf"/>
</dbReference>
<dbReference type="PROSITE" id="PS50234">
    <property type="entry name" value="VWFA"/>
    <property type="match status" value="1"/>
</dbReference>
<dbReference type="SUPFAM" id="SSF53300">
    <property type="entry name" value="vWA-like"/>
    <property type="match status" value="1"/>
</dbReference>
<dbReference type="InterPro" id="IPR011392">
    <property type="entry name" value="Tellurite-R_TerY"/>
</dbReference>
<gene>
    <name evidence="2" type="primary">yegL</name>
    <name evidence="2" type="ORF">KSZ_32280</name>
</gene>
<dbReference type="RefSeq" id="WP_201362883.1">
    <property type="nucleotide sequence ID" value="NZ_BNJJ01000008.1"/>
</dbReference>
<name>A0ABQ3VH12_9CHLR</name>